<dbReference type="Proteomes" id="UP000031004">
    <property type="component" value="Unassembled WGS sequence"/>
</dbReference>
<comment type="caution">
    <text evidence="2">The sequence shown here is derived from an EMBL/GenBank/DDBJ whole genome shotgun (WGS) entry which is preliminary data.</text>
</comment>
<protein>
    <submittedName>
        <fullName evidence="2">Uncharacterized protein</fullName>
    </submittedName>
</protein>
<name>A0ABR4YZI5_9MYCO</name>
<evidence type="ECO:0000313" key="2">
    <source>
        <dbReference type="EMBL" id="KHO27641.1"/>
    </source>
</evidence>
<evidence type="ECO:0000313" key="3">
    <source>
        <dbReference type="Proteomes" id="UP000031004"/>
    </source>
</evidence>
<feature type="transmembrane region" description="Helical" evidence="1">
    <location>
        <begin position="118"/>
        <end position="137"/>
    </location>
</feature>
<dbReference type="EMBL" id="JTLZ01000004">
    <property type="protein sequence ID" value="KHO27641.1"/>
    <property type="molecule type" value="Genomic_DNA"/>
</dbReference>
<sequence>MRRGLYIVAVLGVAATAFELATEQHWNSTEQLIPWAALAVLTCAIVLALLPARAAHLGARLLTVLVIAASAYGVIDHITVNHHSGPLDQRYAAQWDSTSTTQQWWYAATKGVGPTPPLAPAVLAQSALLVLFGSLLTPRRAEPEP</sequence>
<proteinExistence type="predicted"/>
<gene>
    <name evidence="2" type="ORF">QQ44_08685</name>
</gene>
<keyword evidence="1" id="KW-0472">Membrane</keyword>
<feature type="transmembrane region" description="Helical" evidence="1">
    <location>
        <begin position="57"/>
        <end position="75"/>
    </location>
</feature>
<keyword evidence="3" id="KW-1185">Reference proteome</keyword>
<keyword evidence="1" id="KW-1133">Transmembrane helix</keyword>
<organism evidence="2 3">
    <name type="scientific">Mycolicibacterium setense</name>
    <dbReference type="NCBI Taxonomy" id="431269"/>
    <lineage>
        <taxon>Bacteria</taxon>
        <taxon>Bacillati</taxon>
        <taxon>Actinomycetota</taxon>
        <taxon>Actinomycetes</taxon>
        <taxon>Mycobacteriales</taxon>
        <taxon>Mycobacteriaceae</taxon>
        <taxon>Mycolicibacterium</taxon>
    </lineage>
</organism>
<feature type="transmembrane region" description="Helical" evidence="1">
    <location>
        <begin position="33"/>
        <end position="50"/>
    </location>
</feature>
<evidence type="ECO:0000256" key="1">
    <source>
        <dbReference type="SAM" id="Phobius"/>
    </source>
</evidence>
<accession>A0ABR4YZI5</accession>
<reference evidence="2 3" key="1">
    <citation type="submission" date="2014-11" db="EMBL/GenBank/DDBJ databases">
        <title>Mycobacterium setense Manresensis Genome.</title>
        <authorList>
            <person name="Rech G."/>
            <person name="Sumoy L."/>
        </authorList>
    </citation>
    <scope>NUCLEOTIDE SEQUENCE [LARGE SCALE GENOMIC DNA]</scope>
    <source>
        <strain evidence="2 3">Manresensis</strain>
    </source>
</reference>
<keyword evidence="1" id="KW-0812">Transmembrane</keyword>